<comment type="similarity">
    <text evidence="4 13">Belongs to the cytochrome P450 family.</text>
</comment>
<keyword evidence="9 13" id="KW-0560">Oxidoreductase</keyword>
<protein>
    <submittedName>
        <fullName evidence="15">Cytochrome P450-like protein</fullName>
    </submittedName>
</protein>
<dbReference type="OrthoDB" id="1470350at2759"/>
<evidence type="ECO:0000256" key="3">
    <source>
        <dbReference type="ARBA" id="ARBA00004406"/>
    </source>
</evidence>
<dbReference type="AlphaFoldDB" id="D6WJH9"/>
<dbReference type="HOGENOM" id="CLU_001570_5_1_1"/>
<organism evidence="15 16">
    <name type="scientific">Tribolium castaneum</name>
    <name type="common">Red flour beetle</name>
    <dbReference type="NCBI Taxonomy" id="7070"/>
    <lineage>
        <taxon>Eukaryota</taxon>
        <taxon>Metazoa</taxon>
        <taxon>Ecdysozoa</taxon>
        <taxon>Arthropoda</taxon>
        <taxon>Hexapoda</taxon>
        <taxon>Insecta</taxon>
        <taxon>Pterygota</taxon>
        <taxon>Neoptera</taxon>
        <taxon>Endopterygota</taxon>
        <taxon>Coleoptera</taxon>
        <taxon>Polyphaga</taxon>
        <taxon>Cucujiformia</taxon>
        <taxon>Tenebrionidae</taxon>
        <taxon>Tenebrionidae incertae sedis</taxon>
        <taxon>Tribolium</taxon>
    </lineage>
</organism>
<dbReference type="GO" id="GO:0004497">
    <property type="term" value="F:monooxygenase activity"/>
    <property type="evidence" value="ECO:0007669"/>
    <property type="project" value="UniProtKB-KW"/>
</dbReference>
<evidence type="ECO:0000256" key="9">
    <source>
        <dbReference type="ARBA" id="ARBA00023002"/>
    </source>
</evidence>
<evidence type="ECO:0000256" key="13">
    <source>
        <dbReference type="RuleBase" id="RU000461"/>
    </source>
</evidence>
<evidence type="ECO:0000256" key="5">
    <source>
        <dbReference type="ARBA" id="ARBA00022617"/>
    </source>
</evidence>
<evidence type="ECO:0000256" key="1">
    <source>
        <dbReference type="ARBA" id="ARBA00001971"/>
    </source>
</evidence>
<reference evidence="15 16" key="1">
    <citation type="journal article" date="2008" name="Nature">
        <title>The genome of the model beetle and pest Tribolium castaneum.</title>
        <authorList>
            <consortium name="Tribolium Genome Sequencing Consortium"/>
            <person name="Richards S."/>
            <person name="Gibbs R.A."/>
            <person name="Weinstock G.M."/>
            <person name="Brown S.J."/>
            <person name="Denell R."/>
            <person name="Beeman R.W."/>
            <person name="Gibbs R."/>
            <person name="Beeman R.W."/>
            <person name="Brown S.J."/>
            <person name="Bucher G."/>
            <person name="Friedrich M."/>
            <person name="Grimmelikhuijzen C.J."/>
            <person name="Klingler M."/>
            <person name="Lorenzen M."/>
            <person name="Richards S."/>
            <person name="Roth S."/>
            <person name="Schroder R."/>
            <person name="Tautz D."/>
            <person name="Zdobnov E.M."/>
            <person name="Muzny D."/>
            <person name="Gibbs R.A."/>
            <person name="Weinstock G.M."/>
            <person name="Attaway T."/>
            <person name="Bell S."/>
            <person name="Buhay C.J."/>
            <person name="Chandrabose M.N."/>
            <person name="Chavez D."/>
            <person name="Clerk-Blankenburg K.P."/>
            <person name="Cree A."/>
            <person name="Dao M."/>
            <person name="Davis C."/>
            <person name="Chacko J."/>
            <person name="Dinh H."/>
            <person name="Dugan-Rocha S."/>
            <person name="Fowler G."/>
            <person name="Garner T.T."/>
            <person name="Garnes J."/>
            <person name="Gnirke A."/>
            <person name="Hawes A."/>
            <person name="Hernandez J."/>
            <person name="Hines S."/>
            <person name="Holder M."/>
            <person name="Hume J."/>
            <person name="Jhangiani S.N."/>
            <person name="Joshi V."/>
            <person name="Khan Z.M."/>
            <person name="Jackson L."/>
            <person name="Kovar C."/>
            <person name="Kowis A."/>
            <person name="Lee S."/>
            <person name="Lewis L.R."/>
            <person name="Margolis J."/>
            <person name="Morgan M."/>
            <person name="Nazareth L.V."/>
            <person name="Nguyen N."/>
            <person name="Okwuonu G."/>
            <person name="Parker D."/>
            <person name="Richards S."/>
            <person name="Ruiz S.J."/>
            <person name="Santibanez J."/>
            <person name="Savard J."/>
            <person name="Scherer S.E."/>
            <person name="Schneider B."/>
            <person name="Sodergren E."/>
            <person name="Tautz D."/>
            <person name="Vattahil S."/>
            <person name="Villasana D."/>
            <person name="White C.S."/>
            <person name="Wright R."/>
            <person name="Park Y."/>
            <person name="Beeman R.W."/>
            <person name="Lord J."/>
            <person name="Oppert B."/>
            <person name="Lorenzen M."/>
            <person name="Brown S."/>
            <person name="Wang L."/>
            <person name="Savard J."/>
            <person name="Tautz D."/>
            <person name="Richards S."/>
            <person name="Weinstock G."/>
            <person name="Gibbs R.A."/>
            <person name="Liu Y."/>
            <person name="Worley K."/>
            <person name="Weinstock G."/>
            <person name="Elsik C.G."/>
            <person name="Reese J.T."/>
            <person name="Elhaik E."/>
            <person name="Landan G."/>
            <person name="Graur D."/>
            <person name="Arensburger P."/>
            <person name="Atkinson P."/>
            <person name="Beeman R.W."/>
            <person name="Beidler J."/>
            <person name="Brown S.J."/>
            <person name="Demuth J.P."/>
            <person name="Drury D.W."/>
            <person name="Du Y.Z."/>
            <person name="Fujiwara H."/>
            <person name="Lorenzen M."/>
            <person name="Maselli V."/>
            <person name="Osanai M."/>
            <person name="Park Y."/>
            <person name="Robertson H.M."/>
            <person name="Tu Z."/>
            <person name="Wang J.J."/>
            <person name="Wang S."/>
            <person name="Richards S."/>
            <person name="Song H."/>
            <person name="Zhang L."/>
            <person name="Sodergren E."/>
            <person name="Werner D."/>
            <person name="Stanke M."/>
            <person name="Morgenstern B."/>
            <person name="Solovyev V."/>
            <person name="Kosarev P."/>
            <person name="Brown G."/>
            <person name="Chen H.C."/>
            <person name="Ermolaeva O."/>
            <person name="Hlavina W."/>
            <person name="Kapustin Y."/>
            <person name="Kiryutin B."/>
            <person name="Kitts P."/>
            <person name="Maglott D."/>
            <person name="Pruitt K."/>
            <person name="Sapojnikov V."/>
            <person name="Souvorov A."/>
            <person name="Mackey A.J."/>
            <person name="Waterhouse R.M."/>
            <person name="Wyder S."/>
            <person name="Zdobnov E.M."/>
            <person name="Zdobnov E.M."/>
            <person name="Wyder S."/>
            <person name="Kriventseva E.V."/>
            <person name="Kadowaki T."/>
            <person name="Bork P."/>
            <person name="Aranda M."/>
            <person name="Bao R."/>
            <person name="Beermann A."/>
            <person name="Berns N."/>
            <person name="Bolognesi R."/>
            <person name="Bonneton F."/>
            <person name="Bopp D."/>
            <person name="Brown S.J."/>
            <person name="Bucher G."/>
            <person name="Butts T."/>
            <person name="Chaumot A."/>
            <person name="Denell R.E."/>
            <person name="Ferrier D.E."/>
            <person name="Friedrich M."/>
            <person name="Gordon C.M."/>
            <person name="Jindra M."/>
            <person name="Klingler M."/>
            <person name="Lan Q."/>
            <person name="Lattorff H.M."/>
            <person name="Laudet V."/>
            <person name="von Levetsow C."/>
            <person name="Liu Z."/>
            <person name="Lutz R."/>
            <person name="Lynch J.A."/>
            <person name="da Fonseca R.N."/>
            <person name="Posnien N."/>
            <person name="Reuter R."/>
            <person name="Roth S."/>
            <person name="Savard J."/>
            <person name="Schinko J.B."/>
            <person name="Schmitt C."/>
            <person name="Schoppmeier M."/>
            <person name="Schroder R."/>
            <person name="Shippy T.D."/>
            <person name="Simonnet F."/>
            <person name="Marques-Souza H."/>
            <person name="Tautz D."/>
            <person name="Tomoyasu Y."/>
            <person name="Trauner J."/>
            <person name="Van der Zee M."/>
            <person name="Vervoort M."/>
            <person name="Wittkopp N."/>
            <person name="Wimmer E.A."/>
            <person name="Yang X."/>
            <person name="Jones A.K."/>
            <person name="Sattelle D.B."/>
            <person name="Ebert P.R."/>
            <person name="Nelson D."/>
            <person name="Scott J.G."/>
            <person name="Beeman R.W."/>
            <person name="Muthukrishnan S."/>
            <person name="Kramer K.J."/>
            <person name="Arakane Y."/>
            <person name="Beeman R.W."/>
            <person name="Zhu Q."/>
            <person name="Hogenkamp D."/>
            <person name="Dixit R."/>
            <person name="Oppert B."/>
            <person name="Jiang H."/>
            <person name="Zou Z."/>
            <person name="Marshall J."/>
            <person name="Elpidina E."/>
            <person name="Vinokurov K."/>
            <person name="Oppert C."/>
            <person name="Zou Z."/>
            <person name="Evans J."/>
            <person name="Lu Z."/>
            <person name="Zhao P."/>
            <person name="Sumathipala N."/>
            <person name="Altincicek B."/>
            <person name="Vilcinskas A."/>
            <person name="Williams M."/>
            <person name="Hultmark D."/>
            <person name="Hetru C."/>
            <person name="Jiang H."/>
            <person name="Grimmelikhuijzen C.J."/>
            <person name="Hauser F."/>
            <person name="Cazzamali G."/>
            <person name="Williamson M."/>
            <person name="Park Y."/>
            <person name="Li B."/>
            <person name="Tanaka Y."/>
            <person name="Predel R."/>
            <person name="Neupert S."/>
            <person name="Schachtner J."/>
            <person name="Verleyen P."/>
            <person name="Raible F."/>
            <person name="Bork P."/>
            <person name="Friedrich M."/>
            <person name="Walden K.K."/>
            <person name="Robertson H.M."/>
            <person name="Angeli S."/>
            <person name="Foret S."/>
            <person name="Bucher G."/>
            <person name="Schuetz S."/>
            <person name="Maleszka R."/>
            <person name="Wimmer E.A."/>
            <person name="Beeman R.W."/>
            <person name="Lorenzen M."/>
            <person name="Tomoyasu Y."/>
            <person name="Miller S.C."/>
            <person name="Grossmann D."/>
            <person name="Bucher G."/>
        </authorList>
    </citation>
    <scope>NUCLEOTIDE SEQUENCE [LARGE SCALE GENOMIC DNA]</scope>
    <source>
        <strain evidence="15 16">Georgia GA2</strain>
    </source>
</reference>
<dbReference type="GO" id="GO:0020037">
    <property type="term" value="F:heme binding"/>
    <property type="evidence" value="ECO:0007669"/>
    <property type="project" value="InterPro"/>
</dbReference>
<dbReference type="InterPro" id="IPR050196">
    <property type="entry name" value="Cytochrome_P450_Monoox"/>
</dbReference>
<keyword evidence="10 12" id="KW-0408">Iron</keyword>
<dbReference type="PRINTS" id="PR00463">
    <property type="entry name" value="EP450I"/>
</dbReference>
<evidence type="ECO:0000256" key="8">
    <source>
        <dbReference type="ARBA" id="ARBA00022848"/>
    </source>
</evidence>
<dbReference type="Gene3D" id="1.10.630.10">
    <property type="entry name" value="Cytochrome P450"/>
    <property type="match status" value="1"/>
</dbReference>
<feature type="binding site" description="axial binding residue" evidence="12">
    <location>
        <position position="429"/>
    </location>
    <ligand>
        <name>heme</name>
        <dbReference type="ChEBI" id="CHEBI:30413"/>
    </ligand>
    <ligandPart>
        <name>Fe</name>
        <dbReference type="ChEBI" id="CHEBI:18248"/>
    </ligandPart>
</feature>
<dbReference type="OMA" id="ALHRNDE"/>
<evidence type="ECO:0000313" key="15">
    <source>
        <dbReference type="EMBL" id="EFA04629.1"/>
    </source>
</evidence>
<evidence type="ECO:0000256" key="12">
    <source>
        <dbReference type="PIRSR" id="PIRSR602401-1"/>
    </source>
</evidence>
<dbReference type="PRINTS" id="PR00385">
    <property type="entry name" value="P450"/>
</dbReference>
<dbReference type="GO" id="GO:0005506">
    <property type="term" value="F:iron ion binding"/>
    <property type="evidence" value="ECO:0007669"/>
    <property type="project" value="InterPro"/>
</dbReference>
<evidence type="ECO:0000256" key="11">
    <source>
        <dbReference type="ARBA" id="ARBA00023033"/>
    </source>
</evidence>
<dbReference type="CDD" id="cd20628">
    <property type="entry name" value="CYP4"/>
    <property type="match status" value="1"/>
</dbReference>
<dbReference type="PANTHER" id="PTHR24291:SF187">
    <property type="entry name" value="CYTOCHROME P450 4AE1-RELATED"/>
    <property type="match status" value="1"/>
</dbReference>
<dbReference type="InterPro" id="IPR036396">
    <property type="entry name" value="Cyt_P450_sf"/>
</dbReference>
<dbReference type="Proteomes" id="UP000007266">
    <property type="component" value="Linkage group 5"/>
</dbReference>
<reference evidence="15 16" key="2">
    <citation type="journal article" date="2010" name="Nucleic Acids Res.">
        <title>BeetleBase in 2010: revisions to provide comprehensive genomic information for Tribolium castaneum.</title>
        <authorList>
            <person name="Kim H.S."/>
            <person name="Murphy T."/>
            <person name="Xia J."/>
            <person name="Caragea D."/>
            <person name="Park Y."/>
            <person name="Beeman R.W."/>
            <person name="Lorenzen M.D."/>
            <person name="Butcher S."/>
            <person name="Manak J.R."/>
            <person name="Brown S.J."/>
        </authorList>
    </citation>
    <scope>GENOME REANNOTATION</scope>
    <source>
        <strain evidence="15 16">Georgia GA2</strain>
    </source>
</reference>
<keyword evidence="14" id="KW-0732">Signal</keyword>
<keyword evidence="7" id="KW-0256">Endoplasmic reticulum</keyword>
<dbReference type="PANTHER" id="PTHR24291">
    <property type="entry name" value="CYTOCHROME P450 FAMILY 4"/>
    <property type="match status" value="1"/>
</dbReference>
<dbReference type="Pfam" id="PF00067">
    <property type="entry name" value="p450"/>
    <property type="match status" value="1"/>
</dbReference>
<dbReference type="FunFam" id="1.10.630.10:FF:000182">
    <property type="entry name" value="Cytochrome P450 3A4"/>
    <property type="match status" value="1"/>
</dbReference>
<dbReference type="InParanoid" id="D6WJH9"/>
<dbReference type="PROSITE" id="PS00086">
    <property type="entry name" value="CYTOCHROME_P450"/>
    <property type="match status" value="1"/>
</dbReference>
<dbReference type="InterPro" id="IPR001128">
    <property type="entry name" value="Cyt_P450"/>
</dbReference>
<feature type="chain" id="PRO_5003089785" evidence="14">
    <location>
        <begin position="20"/>
        <end position="487"/>
    </location>
</feature>
<comment type="cofactor">
    <cofactor evidence="1 12">
        <name>heme</name>
        <dbReference type="ChEBI" id="CHEBI:30413"/>
    </cofactor>
</comment>
<dbReference type="STRING" id="7070.D6WJH9"/>
<feature type="signal peptide" evidence="14">
    <location>
        <begin position="1"/>
        <end position="19"/>
    </location>
</feature>
<proteinExistence type="inferred from homology"/>
<dbReference type="PhylomeDB" id="D6WJH9"/>
<sequence length="487" mass="55676">MYLIAIVIVLISLYLIVKPVKKTGNIDDFPEPPSKVFFGHALDAKSTTEILNVTTNYVKKYGKIVKLRLGPFFKALVVTDYKLVEFFLSSNSLLTKSQNYAFARSWLGNGLILANGTHWKQHRKILTPAFHLEILREYLETFDSVGRIFIEKLKSLDNVQSVDLDALVPLCTLDVICETAMGTKINAQKGENSEYVSSVKEMCRIIVARFLSPLKILKCTYWMTHDFYTERKVVNILHSFTSKVIDGRKTNRNETEKSGKKKAFLDLLLKFSDIEKLSDRDIREEVDTFMFAGHDTTATGVCFALYLLANNPEVQEKVLSEQKELFGDEKNPCVTYQELQNMKYLEYVIKETLRLYPSVPVIGRYLKEDTTFGDRVISAKTNVAIFIYGIHRNPDYFPEPEKFIPERFENMTNLPPYAYIPFSAGPRNCIGQKFAMLEMKSLISKVIRHFELTPANPHHELVLAAETVLKSANGIKIGLRARSENKM</sequence>
<dbReference type="eggNOG" id="KOG0157">
    <property type="taxonomic scope" value="Eukaryota"/>
</dbReference>
<evidence type="ECO:0000256" key="4">
    <source>
        <dbReference type="ARBA" id="ARBA00010617"/>
    </source>
</evidence>
<dbReference type="SUPFAM" id="SSF48264">
    <property type="entry name" value="Cytochrome P450"/>
    <property type="match status" value="1"/>
</dbReference>
<dbReference type="InterPro" id="IPR002401">
    <property type="entry name" value="Cyt_P450_E_grp-I"/>
</dbReference>
<keyword evidence="8" id="KW-0492">Microsome</keyword>
<comment type="subcellular location">
    <subcellularLocation>
        <location evidence="3">Endoplasmic reticulum membrane</location>
        <topology evidence="3">Peripheral membrane protein</topology>
    </subcellularLocation>
    <subcellularLocation>
        <location evidence="2">Microsome membrane</location>
        <topology evidence="2">Peripheral membrane protein</topology>
    </subcellularLocation>
</comment>
<accession>D6WJH9</accession>
<dbReference type="GO" id="GO:0016705">
    <property type="term" value="F:oxidoreductase activity, acting on paired donors, with incorporation or reduction of molecular oxygen"/>
    <property type="evidence" value="ECO:0007669"/>
    <property type="project" value="InterPro"/>
</dbReference>
<dbReference type="InterPro" id="IPR017972">
    <property type="entry name" value="Cyt_P450_CS"/>
</dbReference>
<keyword evidence="5 12" id="KW-0349">Heme</keyword>
<evidence type="ECO:0000256" key="10">
    <source>
        <dbReference type="ARBA" id="ARBA00023004"/>
    </source>
</evidence>
<evidence type="ECO:0000256" key="6">
    <source>
        <dbReference type="ARBA" id="ARBA00022723"/>
    </source>
</evidence>
<keyword evidence="11 13" id="KW-0503">Monooxygenase</keyword>
<name>D6WJH9_TRICA</name>
<dbReference type="GO" id="GO:0005789">
    <property type="term" value="C:endoplasmic reticulum membrane"/>
    <property type="evidence" value="ECO:0007669"/>
    <property type="project" value="UniProtKB-SubCell"/>
</dbReference>
<evidence type="ECO:0000256" key="7">
    <source>
        <dbReference type="ARBA" id="ARBA00022824"/>
    </source>
</evidence>
<dbReference type="EMBL" id="KQ971342">
    <property type="protein sequence ID" value="EFA04629.1"/>
    <property type="molecule type" value="Genomic_DNA"/>
</dbReference>
<evidence type="ECO:0000313" key="16">
    <source>
        <dbReference type="Proteomes" id="UP000007266"/>
    </source>
</evidence>
<dbReference type="FunCoup" id="D6WJH9">
    <property type="interactions" value="99"/>
</dbReference>
<evidence type="ECO:0000256" key="14">
    <source>
        <dbReference type="SAM" id="SignalP"/>
    </source>
</evidence>
<dbReference type="KEGG" id="tca:661320"/>
<keyword evidence="16" id="KW-1185">Reference proteome</keyword>
<gene>
    <name evidence="15" type="primary">AUGUSTUS-3.0.2_13773</name>
    <name evidence="15" type="ORF">TcasGA2_TC013773</name>
</gene>
<keyword evidence="6 12" id="KW-0479">Metal-binding</keyword>
<evidence type="ECO:0000256" key="2">
    <source>
        <dbReference type="ARBA" id="ARBA00004174"/>
    </source>
</evidence>